<evidence type="ECO:0000256" key="8">
    <source>
        <dbReference type="ARBA" id="ARBA00022840"/>
    </source>
</evidence>
<evidence type="ECO:0000256" key="12">
    <source>
        <dbReference type="SAM" id="MobiDB-lite"/>
    </source>
</evidence>
<proteinExistence type="inferred from homology"/>
<dbReference type="InterPro" id="IPR011009">
    <property type="entry name" value="Kinase-like_dom_sf"/>
</dbReference>
<gene>
    <name evidence="14" type="ORF">HPB51_004481</name>
</gene>
<evidence type="ECO:0000256" key="1">
    <source>
        <dbReference type="ARBA" id="ARBA00006234"/>
    </source>
</evidence>
<evidence type="ECO:0000256" key="4">
    <source>
        <dbReference type="ARBA" id="ARBA00022553"/>
    </source>
</evidence>
<dbReference type="CDD" id="cd12122">
    <property type="entry name" value="AMPKA_C"/>
    <property type="match status" value="1"/>
</dbReference>
<reference evidence="14" key="2">
    <citation type="submission" date="2021-09" db="EMBL/GenBank/DDBJ databases">
        <authorList>
            <person name="Jia N."/>
            <person name="Wang J."/>
            <person name="Shi W."/>
            <person name="Du L."/>
            <person name="Sun Y."/>
            <person name="Zhan W."/>
            <person name="Jiang J."/>
            <person name="Wang Q."/>
            <person name="Zhang B."/>
            <person name="Ji P."/>
            <person name="Sakyi L.B."/>
            <person name="Cui X."/>
            <person name="Yuan T."/>
            <person name="Jiang B."/>
            <person name="Yang W."/>
            <person name="Lam T.T.-Y."/>
            <person name="Chang Q."/>
            <person name="Ding S."/>
            <person name="Wang X."/>
            <person name="Zhu J."/>
            <person name="Ruan X."/>
            <person name="Zhao L."/>
            <person name="Wei J."/>
            <person name="Que T."/>
            <person name="Du C."/>
            <person name="Cheng J."/>
            <person name="Dai P."/>
            <person name="Han X."/>
            <person name="Huang E."/>
            <person name="Gao Y."/>
            <person name="Liu J."/>
            <person name="Shao H."/>
            <person name="Ye R."/>
            <person name="Li L."/>
            <person name="Wei W."/>
            <person name="Wang X."/>
            <person name="Wang C."/>
            <person name="Huo Q."/>
            <person name="Li W."/>
            <person name="Guo W."/>
            <person name="Chen H."/>
            <person name="Chen S."/>
            <person name="Zhou L."/>
            <person name="Zhou L."/>
            <person name="Ni X."/>
            <person name="Tian J."/>
            <person name="Zhou Y."/>
            <person name="Sheng Y."/>
            <person name="Liu T."/>
            <person name="Pan Y."/>
            <person name="Xia L."/>
            <person name="Li J."/>
            <person name="Zhao F."/>
            <person name="Cao W."/>
        </authorList>
    </citation>
    <scope>NUCLEOTIDE SEQUENCE</scope>
    <source>
        <strain evidence="14">Rmic-2018</strain>
        <tissue evidence="14">Larvae</tissue>
    </source>
</reference>
<keyword evidence="3" id="KW-0723">Serine/threonine-protein kinase</keyword>
<dbReference type="InterPro" id="IPR008271">
    <property type="entry name" value="Ser/Thr_kinase_AS"/>
</dbReference>
<dbReference type="EMBL" id="JABSTU010000003">
    <property type="protein sequence ID" value="KAH8035240.1"/>
    <property type="molecule type" value="Genomic_DNA"/>
</dbReference>
<dbReference type="GO" id="GO:0004679">
    <property type="term" value="F:AMP-activated protein kinase activity"/>
    <property type="evidence" value="ECO:0007669"/>
    <property type="project" value="UniProtKB-ARBA"/>
</dbReference>
<keyword evidence="7" id="KW-0418">Kinase</keyword>
<dbReference type="AlphaFoldDB" id="A0A9J6EMJ1"/>
<evidence type="ECO:0000256" key="5">
    <source>
        <dbReference type="ARBA" id="ARBA00022679"/>
    </source>
</evidence>
<dbReference type="SUPFAM" id="SSF56112">
    <property type="entry name" value="Protein kinase-like (PK-like)"/>
    <property type="match status" value="1"/>
</dbReference>
<dbReference type="GO" id="GO:0005737">
    <property type="term" value="C:cytoplasm"/>
    <property type="evidence" value="ECO:0007669"/>
    <property type="project" value="UniProtKB-ARBA"/>
</dbReference>
<dbReference type="FunFam" id="1.10.510.10:FF:000079">
    <property type="entry name" value="Non-specific serine/threonine protein kinase"/>
    <property type="match status" value="1"/>
</dbReference>
<protein>
    <recommendedName>
        <fullName evidence="2">non-specific serine/threonine protein kinase</fullName>
        <ecNumber evidence="2">2.7.11.1</ecNumber>
    </recommendedName>
</protein>
<feature type="domain" description="Protein kinase" evidence="13">
    <location>
        <begin position="18"/>
        <end position="270"/>
    </location>
</feature>
<dbReference type="SUPFAM" id="SSF103243">
    <property type="entry name" value="KA1-like"/>
    <property type="match status" value="1"/>
</dbReference>
<dbReference type="SMART" id="SM00220">
    <property type="entry name" value="S_TKc"/>
    <property type="match status" value="1"/>
</dbReference>
<evidence type="ECO:0000256" key="6">
    <source>
        <dbReference type="ARBA" id="ARBA00022741"/>
    </source>
</evidence>
<dbReference type="InterPro" id="IPR017441">
    <property type="entry name" value="Protein_kinase_ATP_BS"/>
</dbReference>
<comment type="catalytic activity">
    <reaction evidence="9">
        <text>L-threonyl-[protein] + ATP = O-phospho-L-threonyl-[protein] + ADP + H(+)</text>
        <dbReference type="Rhea" id="RHEA:46608"/>
        <dbReference type="Rhea" id="RHEA-COMP:11060"/>
        <dbReference type="Rhea" id="RHEA-COMP:11605"/>
        <dbReference type="ChEBI" id="CHEBI:15378"/>
        <dbReference type="ChEBI" id="CHEBI:30013"/>
        <dbReference type="ChEBI" id="CHEBI:30616"/>
        <dbReference type="ChEBI" id="CHEBI:61977"/>
        <dbReference type="ChEBI" id="CHEBI:456216"/>
        <dbReference type="EC" id="2.7.11.1"/>
    </reaction>
</comment>
<dbReference type="GO" id="GO:0035556">
    <property type="term" value="P:intracellular signal transduction"/>
    <property type="evidence" value="ECO:0007669"/>
    <property type="project" value="TreeGrafter"/>
</dbReference>
<evidence type="ECO:0000256" key="11">
    <source>
        <dbReference type="PROSITE-ProRule" id="PRU10141"/>
    </source>
</evidence>
<dbReference type="Pfam" id="PF16579">
    <property type="entry name" value="AdenylateSensor"/>
    <property type="match status" value="1"/>
</dbReference>
<reference evidence="14" key="1">
    <citation type="journal article" date="2020" name="Cell">
        <title>Large-Scale Comparative Analyses of Tick Genomes Elucidate Their Genetic Diversity and Vector Capacities.</title>
        <authorList>
            <consortium name="Tick Genome and Microbiome Consortium (TIGMIC)"/>
            <person name="Jia N."/>
            <person name="Wang J."/>
            <person name="Shi W."/>
            <person name="Du L."/>
            <person name="Sun Y."/>
            <person name="Zhan W."/>
            <person name="Jiang J.F."/>
            <person name="Wang Q."/>
            <person name="Zhang B."/>
            <person name="Ji P."/>
            <person name="Bell-Sakyi L."/>
            <person name="Cui X.M."/>
            <person name="Yuan T.T."/>
            <person name="Jiang B.G."/>
            <person name="Yang W.F."/>
            <person name="Lam T.T."/>
            <person name="Chang Q.C."/>
            <person name="Ding S.J."/>
            <person name="Wang X.J."/>
            <person name="Zhu J.G."/>
            <person name="Ruan X.D."/>
            <person name="Zhao L."/>
            <person name="Wei J.T."/>
            <person name="Ye R.Z."/>
            <person name="Que T.C."/>
            <person name="Du C.H."/>
            <person name="Zhou Y.H."/>
            <person name="Cheng J.X."/>
            <person name="Dai P.F."/>
            <person name="Guo W.B."/>
            <person name="Han X.H."/>
            <person name="Huang E.J."/>
            <person name="Li L.F."/>
            <person name="Wei W."/>
            <person name="Gao Y.C."/>
            <person name="Liu J.Z."/>
            <person name="Shao H.Z."/>
            <person name="Wang X."/>
            <person name="Wang C.C."/>
            <person name="Yang T.C."/>
            <person name="Huo Q.B."/>
            <person name="Li W."/>
            <person name="Chen H.Y."/>
            <person name="Chen S.E."/>
            <person name="Zhou L.G."/>
            <person name="Ni X.B."/>
            <person name="Tian J.H."/>
            <person name="Sheng Y."/>
            <person name="Liu T."/>
            <person name="Pan Y.S."/>
            <person name="Xia L.Y."/>
            <person name="Li J."/>
            <person name="Zhao F."/>
            <person name="Cao W.C."/>
        </authorList>
    </citation>
    <scope>NUCLEOTIDE SEQUENCE</scope>
    <source>
        <strain evidence="14">Rmic-2018</strain>
    </source>
</reference>
<evidence type="ECO:0000256" key="7">
    <source>
        <dbReference type="ARBA" id="ARBA00022777"/>
    </source>
</evidence>
<evidence type="ECO:0000259" key="13">
    <source>
        <dbReference type="PROSITE" id="PS50011"/>
    </source>
</evidence>
<dbReference type="GO" id="GO:0005524">
    <property type="term" value="F:ATP binding"/>
    <property type="evidence" value="ECO:0007669"/>
    <property type="project" value="UniProtKB-UniRule"/>
</dbReference>
<dbReference type="Gene3D" id="1.10.510.10">
    <property type="entry name" value="Transferase(Phosphotransferase) domain 1"/>
    <property type="match status" value="1"/>
</dbReference>
<dbReference type="CDD" id="cd14079">
    <property type="entry name" value="STKc_AMPK_alpha"/>
    <property type="match status" value="1"/>
</dbReference>
<evidence type="ECO:0000256" key="10">
    <source>
        <dbReference type="ARBA" id="ARBA00048679"/>
    </source>
</evidence>
<dbReference type="Pfam" id="PF00069">
    <property type="entry name" value="Pkinase"/>
    <property type="match status" value="1"/>
</dbReference>
<keyword evidence="4" id="KW-0597">Phosphoprotein</keyword>
<keyword evidence="8 11" id="KW-0067">ATP-binding</keyword>
<comment type="caution">
    <text evidence="14">The sequence shown here is derived from an EMBL/GenBank/DDBJ whole genome shotgun (WGS) entry which is preliminary data.</text>
</comment>
<keyword evidence="5" id="KW-0808">Transferase</keyword>
<dbReference type="PROSITE" id="PS00108">
    <property type="entry name" value="PROTEIN_KINASE_ST"/>
    <property type="match status" value="1"/>
</dbReference>
<feature type="region of interest" description="Disordered" evidence="12">
    <location>
        <begin position="358"/>
        <end position="389"/>
    </location>
</feature>
<evidence type="ECO:0000313" key="14">
    <source>
        <dbReference type="EMBL" id="KAH8035240.1"/>
    </source>
</evidence>
<dbReference type="GO" id="GO:0120025">
    <property type="term" value="C:plasma membrane bounded cell projection"/>
    <property type="evidence" value="ECO:0007669"/>
    <property type="project" value="UniProtKB-ARBA"/>
</dbReference>
<feature type="binding site" evidence="11">
    <location>
        <position position="47"/>
    </location>
    <ligand>
        <name>ATP</name>
        <dbReference type="ChEBI" id="CHEBI:30616"/>
    </ligand>
</feature>
<keyword evidence="6 11" id="KW-0547">Nucleotide-binding</keyword>
<dbReference type="PROSITE" id="PS00107">
    <property type="entry name" value="PROTEIN_KINASE_ATP"/>
    <property type="match status" value="1"/>
</dbReference>
<dbReference type="InterPro" id="IPR000719">
    <property type="entry name" value="Prot_kinase_dom"/>
</dbReference>
<dbReference type="Gene3D" id="3.30.310.80">
    <property type="entry name" value="Kinase associated domain 1, KA1"/>
    <property type="match status" value="1"/>
</dbReference>
<comment type="catalytic activity">
    <reaction evidence="10">
        <text>L-seryl-[protein] + ATP = O-phospho-L-seryl-[protein] + ADP + H(+)</text>
        <dbReference type="Rhea" id="RHEA:17989"/>
        <dbReference type="Rhea" id="RHEA-COMP:9863"/>
        <dbReference type="Rhea" id="RHEA-COMP:11604"/>
        <dbReference type="ChEBI" id="CHEBI:15378"/>
        <dbReference type="ChEBI" id="CHEBI:29999"/>
        <dbReference type="ChEBI" id="CHEBI:30616"/>
        <dbReference type="ChEBI" id="CHEBI:83421"/>
        <dbReference type="ChEBI" id="CHEBI:456216"/>
        <dbReference type="EC" id="2.7.11.1"/>
    </reaction>
</comment>
<organism evidence="14 15">
    <name type="scientific">Rhipicephalus microplus</name>
    <name type="common">Cattle tick</name>
    <name type="synonym">Boophilus microplus</name>
    <dbReference type="NCBI Taxonomy" id="6941"/>
    <lineage>
        <taxon>Eukaryota</taxon>
        <taxon>Metazoa</taxon>
        <taxon>Ecdysozoa</taxon>
        <taxon>Arthropoda</taxon>
        <taxon>Chelicerata</taxon>
        <taxon>Arachnida</taxon>
        <taxon>Acari</taxon>
        <taxon>Parasitiformes</taxon>
        <taxon>Ixodida</taxon>
        <taxon>Ixodoidea</taxon>
        <taxon>Ixodidae</taxon>
        <taxon>Rhipicephalinae</taxon>
        <taxon>Rhipicephalus</taxon>
        <taxon>Boophilus</taxon>
    </lineage>
</organism>
<evidence type="ECO:0000313" key="15">
    <source>
        <dbReference type="Proteomes" id="UP000821866"/>
    </source>
</evidence>
<dbReference type="InterPro" id="IPR032270">
    <property type="entry name" value="AMPK_C"/>
</dbReference>
<comment type="similarity">
    <text evidence="1">Belongs to the protein kinase superfamily. CAMK Ser/Thr protein kinase family. SNF1 subfamily.</text>
</comment>
<feature type="compositionally biased region" description="Basic and acidic residues" evidence="12">
    <location>
        <begin position="358"/>
        <end position="371"/>
    </location>
</feature>
<dbReference type="FunFam" id="3.30.200.20:FF:000136">
    <property type="entry name" value="Non-specific serine/threonine protein kinase"/>
    <property type="match status" value="1"/>
</dbReference>
<accession>A0A9J6EMJ1</accession>
<evidence type="ECO:0000256" key="3">
    <source>
        <dbReference type="ARBA" id="ARBA00022527"/>
    </source>
</evidence>
<dbReference type="Proteomes" id="UP000821866">
    <property type="component" value="Chromosome 11"/>
</dbReference>
<dbReference type="EC" id="2.7.11.1" evidence="2"/>
<evidence type="ECO:0000256" key="9">
    <source>
        <dbReference type="ARBA" id="ARBA00047899"/>
    </source>
</evidence>
<sequence length="505" mass="57472">MADKSQPQGQPLVKIGHYILGETLGVGTFGKVKTACHQLTGHKVAVKILNRQKIKNLDVVGKIRREIQNLKLFRHPHIIKLYQVISTPTDIFMIMEYVSGGELFDYIVKHGKLKESDARRFFQQIISGVAYCHRHMVVHRDLKPENLLLDQNLNVKIADFGLSNMMMDGEFLRTSCGSPNYAAPEVISGKLYAGPEVDIWSCGVILYALLCGTLPFDDEHVPTLFRKIKSGIFPIPDYLNKSVVSLLIHCLQVDPMKRATMEDIKNHDWFKKDLPAYLFPLPNDNDASIIDMDAVKVVCEVRERNNRTLRLRLPSWPWRRVVASLPGPRGRAWPPTFSLGGRCLFLGLGPAPVARRALDHNPQRPHPERLGSRQRMLSGGNGADRKGTPMKRAKWHLGIRSQSKPHDIMNEVYRAMKALDFEWKVVNPFHVRARRKNPTKGRPVKMSLQLYQVEYKSFLLDFKSLPANEEAVPQDPSVAETSYNQIHNTMEFFEMCAALITQLAR</sequence>
<dbReference type="PANTHER" id="PTHR24346">
    <property type="entry name" value="MAP/MICROTUBULE AFFINITY-REGULATING KINASE"/>
    <property type="match status" value="1"/>
</dbReference>
<dbReference type="PANTHER" id="PTHR24346:SF110">
    <property type="entry name" value="NON-SPECIFIC SERINE_THREONINE PROTEIN KINASE"/>
    <property type="match status" value="1"/>
</dbReference>
<keyword evidence="15" id="KW-1185">Reference proteome</keyword>
<dbReference type="InterPro" id="IPR028375">
    <property type="entry name" value="KA1/Ssp2_C"/>
</dbReference>
<dbReference type="VEuPathDB" id="VectorBase:LOC119180770"/>
<dbReference type="PROSITE" id="PS50011">
    <property type="entry name" value="PROTEIN_KINASE_DOM"/>
    <property type="match status" value="1"/>
</dbReference>
<evidence type="ECO:0000256" key="2">
    <source>
        <dbReference type="ARBA" id="ARBA00012513"/>
    </source>
</evidence>
<name>A0A9J6EMJ1_RHIMP</name>